<proteinExistence type="predicted"/>
<accession>A0AC58S2P1</accession>
<organism evidence="1 2">
    <name type="scientific">Nicotiana tabacum</name>
    <name type="common">Common tobacco</name>
    <dbReference type="NCBI Taxonomy" id="4097"/>
    <lineage>
        <taxon>Eukaryota</taxon>
        <taxon>Viridiplantae</taxon>
        <taxon>Streptophyta</taxon>
        <taxon>Embryophyta</taxon>
        <taxon>Tracheophyta</taxon>
        <taxon>Spermatophyta</taxon>
        <taxon>Magnoliopsida</taxon>
        <taxon>eudicotyledons</taxon>
        <taxon>Gunneridae</taxon>
        <taxon>Pentapetalae</taxon>
        <taxon>asterids</taxon>
        <taxon>lamiids</taxon>
        <taxon>Solanales</taxon>
        <taxon>Solanaceae</taxon>
        <taxon>Nicotianoideae</taxon>
        <taxon>Nicotianeae</taxon>
        <taxon>Nicotiana</taxon>
    </lineage>
</organism>
<keyword evidence="1" id="KW-1185">Reference proteome</keyword>
<protein>
    <submittedName>
        <fullName evidence="2">Uncharacterized protein LOC142164714</fullName>
    </submittedName>
</protein>
<dbReference type="Proteomes" id="UP000790787">
    <property type="component" value="Chromosome 1"/>
</dbReference>
<gene>
    <name evidence="2" type="primary">LOC142164714</name>
</gene>
<dbReference type="RefSeq" id="XP_075079247.1">
    <property type="nucleotide sequence ID" value="XM_075223146.1"/>
</dbReference>
<name>A0AC58S2P1_TOBAC</name>
<sequence>MVNVAADSRRNMIVSLSARNKIRFIDGIVLKPLENSPQFRQWDRCNNMVISWLTNSLTPDIAESVQYSDIAQSIWTQLNKSFGTVNGAKVFEIKQELASTSQGSLDIASYFNKLERLWDELGFIRASRGSSCTCAAKSELQIEDDENKLHHFRMGLNDTYVGDERQRQVSSPSQYRTDSASFNAHLTNKFSGTPAPLKQFNQRVNFDLNKSNIVCRYFKKPGHLVDKYYKLHGFPPGFKFTKGKRTAANVEVQGYPNSVVFQNTVESSHSPAEGSSESESLILGLTKDQYSQLMILLQQTQISESQAPVQPHGICQLCWPLH</sequence>
<evidence type="ECO:0000313" key="2">
    <source>
        <dbReference type="RefSeq" id="XP_075079247.1"/>
    </source>
</evidence>
<reference evidence="2" key="2">
    <citation type="submission" date="2025-08" db="UniProtKB">
        <authorList>
            <consortium name="RefSeq"/>
        </authorList>
    </citation>
    <scope>IDENTIFICATION</scope>
    <source>
        <tissue evidence="2">Leaf</tissue>
    </source>
</reference>
<evidence type="ECO:0000313" key="1">
    <source>
        <dbReference type="Proteomes" id="UP000790787"/>
    </source>
</evidence>
<reference evidence="1" key="1">
    <citation type="journal article" date="2014" name="Nat. Commun.">
        <title>The tobacco genome sequence and its comparison with those of tomato and potato.</title>
        <authorList>
            <person name="Sierro N."/>
            <person name="Battey J.N."/>
            <person name="Ouadi S."/>
            <person name="Bakaher N."/>
            <person name="Bovet L."/>
            <person name="Willig A."/>
            <person name="Goepfert S."/>
            <person name="Peitsch M.C."/>
            <person name="Ivanov N.V."/>
        </authorList>
    </citation>
    <scope>NUCLEOTIDE SEQUENCE [LARGE SCALE GENOMIC DNA]</scope>
</reference>